<dbReference type="NCBIfam" id="TIGR00322">
    <property type="entry name" value="diphth2_R"/>
    <property type="match status" value="1"/>
</dbReference>
<comment type="similarity">
    <text evidence="3 10">Belongs to the DPH1/DPH2 family. DPH2 subfamily.</text>
</comment>
<keyword evidence="5 10" id="KW-0479">Metal-binding</keyword>
<organism evidence="12 13">
    <name type="scientific">Rhizoctonia solani</name>
    <dbReference type="NCBI Taxonomy" id="456999"/>
    <lineage>
        <taxon>Eukaryota</taxon>
        <taxon>Fungi</taxon>
        <taxon>Dikarya</taxon>
        <taxon>Basidiomycota</taxon>
        <taxon>Agaricomycotina</taxon>
        <taxon>Agaricomycetes</taxon>
        <taxon>Cantharellales</taxon>
        <taxon>Ceratobasidiaceae</taxon>
        <taxon>Rhizoctonia</taxon>
    </lineage>
</organism>
<dbReference type="PANTHER" id="PTHR10762:SF2">
    <property type="entry name" value="2-(3-AMINO-3-CARBOXYPROPYL)HISTIDINE SYNTHASE SUBUNIT 2"/>
    <property type="match status" value="1"/>
</dbReference>
<evidence type="ECO:0000256" key="11">
    <source>
        <dbReference type="SAM" id="MobiDB-lite"/>
    </source>
</evidence>
<comment type="subcellular location">
    <subcellularLocation>
        <location evidence="10">Cytoplasm</location>
    </subcellularLocation>
</comment>
<comment type="cofactor">
    <cofactor evidence="1">
        <name>[4Fe-4S] cluster</name>
        <dbReference type="ChEBI" id="CHEBI:49883"/>
    </cofactor>
</comment>
<evidence type="ECO:0000256" key="10">
    <source>
        <dbReference type="RuleBase" id="RU364133"/>
    </source>
</evidence>
<evidence type="ECO:0000256" key="2">
    <source>
        <dbReference type="ARBA" id="ARBA00005156"/>
    </source>
</evidence>
<dbReference type="EMBL" id="CAJMWV010006965">
    <property type="protein sequence ID" value="CAE6525858.1"/>
    <property type="molecule type" value="Genomic_DNA"/>
</dbReference>
<dbReference type="InterPro" id="IPR016435">
    <property type="entry name" value="DPH1/DPH2"/>
</dbReference>
<dbReference type="SFLD" id="SFLDF00408">
    <property type="entry name" value="Diphthamide_biosynthesis_famil"/>
    <property type="match status" value="1"/>
</dbReference>
<dbReference type="InterPro" id="IPR042263">
    <property type="entry name" value="DPH1/DPH2_1"/>
</dbReference>
<keyword evidence="10" id="KW-0963">Cytoplasm</keyword>
<dbReference type="Gene3D" id="3.40.50.11840">
    <property type="entry name" value="Diphthamide synthesis DPH1/DPH2 domain 1"/>
    <property type="match status" value="1"/>
</dbReference>
<evidence type="ECO:0000256" key="1">
    <source>
        <dbReference type="ARBA" id="ARBA00001966"/>
    </source>
</evidence>
<evidence type="ECO:0000256" key="9">
    <source>
        <dbReference type="ARBA" id="ARBA00054092"/>
    </source>
</evidence>
<dbReference type="SFLD" id="SFLDS00032">
    <property type="entry name" value="Radical_SAM_3-amino-3-carboxyp"/>
    <property type="match status" value="1"/>
</dbReference>
<dbReference type="FunFam" id="3.40.50.11840:FF:000002">
    <property type="entry name" value="2-(3-amino-3-carboxypropyl)histidine synthase subunit 2"/>
    <property type="match status" value="1"/>
</dbReference>
<evidence type="ECO:0000313" key="13">
    <source>
        <dbReference type="Proteomes" id="UP000663831"/>
    </source>
</evidence>
<gene>
    <name evidence="12" type="ORF">RDB_LOCUS151112</name>
</gene>
<feature type="compositionally biased region" description="Polar residues" evidence="11">
    <location>
        <begin position="474"/>
        <end position="490"/>
    </location>
</feature>
<proteinExistence type="inferred from homology"/>
<feature type="region of interest" description="Disordered" evidence="11">
    <location>
        <begin position="436"/>
        <end position="490"/>
    </location>
</feature>
<dbReference type="AlphaFoldDB" id="A0A8H3HF79"/>
<accession>A0A8H3HF79</accession>
<comment type="subunit">
    <text evidence="8">Component of the 2-(3-amino-3-carboxypropyl)histidine synthase complex composed of DPH1, DPH2, DPH3 and a NADH-dependent reductase, predominantly CBR1.</text>
</comment>
<feature type="region of interest" description="Disordered" evidence="11">
    <location>
        <begin position="525"/>
        <end position="549"/>
    </location>
</feature>
<dbReference type="SFLD" id="SFLDG01121">
    <property type="entry name" value="Diphthamide_biosynthesis"/>
    <property type="match status" value="1"/>
</dbReference>
<comment type="function">
    <text evidence="9">Required for the first step of diphthamide biosynthesis, a post-translational modification of histidine which occurs in elongation factor 2. DPH1 and DPH2 transfer a 3-amino-3-carboxypropyl (ACP) group from S-adenosyl-L-methionine (SAM) to a histidine residue, the reaction is assisted by a reduction system comprising DPH3 and a NADH-dependent reductase, predominantly CBR1. Facilitates the reduction of the catalytic iron-sulfur cluster found in the DPH1 subunit.</text>
</comment>
<comment type="caution">
    <text evidence="12">The sequence shown here is derived from an EMBL/GenBank/DDBJ whole genome shotgun (WGS) entry which is preliminary data.</text>
</comment>
<sequence length="549" mass="60226">MSIAQPPPSGAFSTADEEAINRSVEIKSTELTASDVQQENIDELFEIRETAQYITDNDYKQIALQFPDELLGVSVPIYNRLKQLLGDRRNTYVLADTTYGSCCVDEVAAAHIDADVVVHYGHTCLSPTSRLPVIYVFGKRPIDMQDCVNQLSLVVRPHLTDANPRKSLILKSDVSYAYSTGEIQKSLQKEFSDVEIVVPDVPTKYIPPPSASAMAPDSGQRMFPPSASAMAPYAPVDPDQPSGPISPLISTSPTIKNTGLATSPEGILANECLILYIGGESLALTNFLLTHSSSEVVSYDPQTKSIRRETGTVNKLLMRRYAIIQKARDADVIGILVGTLGVASYLPLMAHLRRLISKAQKKCYTISVGKLNPAKLANFMEIECFVLVACPENSVIDSKEFYRPIVTPFELEIALGTDRSWTGEYVLDFDQMLSRQKADEDDSSDRHSDDDPDRPSFSLVTGTYRHAKRYVDPKTTSGESANSDSHTMTLRNNEGTLSQAVATAGSEFLHSRSFQGLEQRLGQDEPAILEQGRSGIAKGYQDVDHASTS</sequence>
<evidence type="ECO:0000256" key="5">
    <source>
        <dbReference type="ARBA" id="ARBA00022723"/>
    </source>
</evidence>
<keyword evidence="7 10" id="KW-0411">Iron-sulfur</keyword>
<keyword evidence="6 10" id="KW-0408">Iron</keyword>
<evidence type="ECO:0000313" key="12">
    <source>
        <dbReference type="EMBL" id="CAE6525858.1"/>
    </source>
</evidence>
<dbReference type="PANTHER" id="PTHR10762">
    <property type="entry name" value="DIPHTHAMIDE BIOSYNTHESIS PROTEIN"/>
    <property type="match status" value="1"/>
</dbReference>
<dbReference type="GO" id="GO:0017183">
    <property type="term" value="P:protein histidyl modification to diphthamide"/>
    <property type="evidence" value="ECO:0007669"/>
    <property type="project" value="UniProtKB-UniPathway"/>
</dbReference>
<dbReference type="InterPro" id="IPR010014">
    <property type="entry name" value="DHP2"/>
</dbReference>
<name>A0A8H3HF79_9AGAM</name>
<dbReference type="FunFam" id="3.40.50.11860:FF:000001">
    <property type="entry name" value="2-(3-amino-3-carboxypropyl)histidine synthase subunit 2"/>
    <property type="match status" value="1"/>
</dbReference>
<evidence type="ECO:0000256" key="4">
    <source>
        <dbReference type="ARBA" id="ARBA00021914"/>
    </source>
</evidence>
<dbReference type="GO" id="GO:0090560">
    <property type="term" value="F:2-(3-amino-3-carboxypropyl)histidine synthase activity"/>
    <property type="evidence" value="ECO:0007669"/>
    <property type="project" value="InterPro"/>
</dbReference>
<protein>
    <recommendedName>
        <fullName evidence="4 10">2-(3-amino-3-carboxypropyl)histidine synthase subunit 2</fullName>
    </recommendedName>
</protein>
<evidence type="ECO:0000256" key="3">
    <source>
        <dbReference type="ARBA" id="ARBA00006179"/>
    </source>
</evidence>
<dbReference type="Gene3D" id="3.40.50.11860">
    <property type="entry name" value="Diphthamide synthesis DPH1/DPH2 domain 3"/>
    <property type="match status" value="1"/>
</dbReference>
<dbReference type="InterPro" id="IPR042265">
    <property type="entry name" value="DPH1/DPH2_3"/>
</dbReference>
<evidence type="ECO:0000256" key="6">
    <source>
        <dbReference type="ARBA" id="ARBA00023004"/>
    </source>
</evidence>
<evidence type="ECO:0000256" key="8">
    <source>
        <dbReference type="ARBA" id="ARBA00034128"/>
    </source>
</evidence>
<dbReference type="Pfam" id="PF01866">
    <property type="entry name" value="Diphthamide_syn"/>
    <property type="match status" value="2"/>
</dbReference>
<evidence type="ECO:0000256" key="7">
    <source>
        <dbReference type="ARBA" id="ARBA00023014"/>
    </source>
</evidence>
<dbReference type="NCBIfam" id="TIGR00272">
    <property type="entry name" value="DPH2"/>
    <property type="match status" value="1"/>
</dbReference>
<reference evidence="12" key="1">
    <citation type="submission" date="2021-01" db="EMBL/GenBank/DDBJ databases">
        <authorList>
            <person name="Kaushik A."/>
        </authorList>
    </citation>
    <scope>NUCLEOTIDE SEQUENCE</scope>
    <source>
        <strain evidence="12">AG3-1AP</strain>
    </source>
</reference>
<comment type="function">
    <text evidence="10">Required for the first step of diphthamide biosynthesis, a post-translational modification of histidine which occurs in elongation factor 2. DPH1 and DPH2 transfer a 3-amino-3-carboxypropyl (ACP) group from S-adenosyl-L-methionine (SAM) to a histidine residue, the reaction is assisted by a reduction system comprising DPH3 and a NADH-dependent reductase. Facilitates the reduction of the catalytic iron-sulfur cluster found in the DPH1 subunit.</text>
</comment>
<comment type="pathway">
    <text evidence="2 10">Protein modification; peptidyl-diphthamide biosynthesis.</text>
</comment>
<dbReference type="UniPathway" id="UPA00559"/>
<dbReference type="GO" id="GO:0046872">
    <property type="term" value="F:metal ion binding"/>
    <property type="evidence" value="ECO:0007669"/>
    <property type="project" value="UniProtKB-KW"/>
</dbReference>
<dbReference type="GO" id="GO:0051536">
    <property type="term" value="F:iron-sulfur cluster binding"/>
    <property type="evidence" value="ECO:0007669"/>
    <property type="project" value="UniProtKB-KW"/>
</dbReference>
<dbReference type="GO" id="GO:0005737">
    <property type="term" value="C:cytoplasm"/>
    <property type="evidence" value="ECO:0007669"/>
    <property type="project" value="UniProtKB-SubCell"/>
</dbReference>
<dbReference type="Proteomes" id="UP000663831">
    <property type="component" value="Unassembled WGS sequence"/>
</dbReference>